<evidence type="ECO:0000259" key="18">
    <source>
        <dbReference type="PROSITE" id="PS50112"/>
    </source>
</evidence>
<dbReference type="SMART" id="SM00448">
    <property type="entry name" value="REC"/>
    <property type="match status" value="1"/>
</dbReference>
<accession>A0A1I4BW86</accession>
<dbReference type="CDD" id="cd17546">
    <property type="entry name" value="REC_hyHK_CKI1_RcsC-like"/>
    <property type="match status" value="1"/>
</dbReference>
<dbReference type="InterPro" id="IPR003661">
    <property type="entry name" value="HisK_dim/P_dom"/>
</dbReference>
<evidence type="ECO:0000256" key="4">
    <source>
        <dbReference type="ARBA" id="ARBA00022475"/>
    </source>
</evidence>
<keyword evidence="6 14" id="KW-0597">Phosphoprotein</keyword>
<evidence type="ECO:0000259" key="17">
    <source>
        <dbReference type="PROSITE" id="PS50110"/>
    </source>
</evidence>
<dbReference type="GO" id="GO:0000155">
    <property type="term" value="F:phosphorelay sensor kinase activity"/>
    <property type="evidence" value="ECO:0007669"/>
    <property type="project" value="InterPro"/>
</dbReference>
<evidence type="ECO:0000256" key="2">
    <source>
        <dbReference type="ARBA" id="ARBA00004429"/>
    </source>
</evidence>
<dbReference type="SMART" id="SM00387">
    <property type="entry name" value="HATPase_c"/>
    <property type="match status" value="1"/>
</dbReference>
<dbReference type="SUPFAM" id="SSF52172">
    <property type="entry name" value="CheY-like"/>
    <property type="match status" value="1"/>
</dbReference>
<keyword evidence="10" id="KW-0547">Nucleotide-binding</keyword>
<dbReference type="InterPro" id="IPR004358">
    <property type="entry name" value="Sig_transdc_His_kin-like_C"/>
</dbReference>
<keyword evidence="10" id="KW-0067">ATP-binding</keyword>
<dbReference type="InterPro" id="IPR036097">
    <property type="entry name" value="HisK_dim/P_sf"/>
</dbReference>
<feature type="transmembrane region" description="Helical" evidence="15">
    <location>
        <begin position="21"/>
        <end position="42"/>
    </location>
</feature>
<name>A0A1I4BW86_9RHOB</name>
<feature type="domain" description="PAS" evidence="18">
    <location>
        <begin position="221"/>
        <end position="292"/>
    </location>
</feature>
<keyword evidence="20" id="KW-1185">Reference proteome</keyword>
<dbReference type="SUPFAM" id="SSF47384">
    <property type="entry name" value="Homodimeric domain of signal transducing histidine kinase"/>
    <property type="match status" value="1"/>
</dbReference>
<dbReference type="InterPro" id="IPR036641">
    <property type="entry name" value="HPT_dom_sf"/>
</dbReference>
<dbReference type="CDD" id="cd00082">
    <property type="entry name" value="HisKA"/>
    <property type="match status" value="1"/>
</dbReference>
<evidence type="ECO:0000256" key="8">
    <source>
        <dbReference type="ARBA" id="ARBA00022692"/>
    </source>
</evidence>
<feature type="transmembrane region" description="Helical" evidence="15">
    <location>
        <begin position="178"/>
        <end position="204"/>
    </location>
</feature>
<evidence type="ECO:0000256" key="12">
    <source>
        <dbReference type="ARBA" id="ARBA00023012"/>
    </source>
</evidence>
<evidence type="ECO:0000256" key="14">
    <source>
        <dbReference type="PROSITE-ProRule" id="PRU00169"/>
    </source>
</evidence>
<organism evidence="19 20">
    <name type="scientific">Loktanella salsilacus</name>
    <dbReference type="NCBI Taxonomy" id="195913"/>
    <lineage>
        <taxon>Bacteria</taxon>
        <taxon>Pseudomonadati</taxon>
        <taxon>Pseudomonadota</taxon>
        <taxon>Alphaproteobacteria</taxon>
        <taxon>Rhodobacterales</taxon>
        <taxon>Roseobacteraceae</taxon>
        <taxon>Loktanella</taxon>
    </lineage>
</organism>
<dbReference type="Proteomes" id="UP000199550">
    <property type="component" value="Unassembled WGS sequence"/>
</dbReference>
<evidence type="ECO:0000256" key="1">
    <source>
        <dbReference type="ARBA" id="ARBA00000085"/>
    </source>
</evidence>
<evidence type="ECO:0000256" key="13">
    <source>
        <dbReference type="ARBA" id="ARBA00023136"/>
    </source>
</evidence>
<feature type="modified residue" description="4-aspartylphosphate" evidence="14">
    <location>
        <position position="659"/>
    </location>
</feature>
<evidence type="ECO:0000256" key="9">
    <source>
        <dbReference type="ARBA" id="ARBA00022777"/>
    </source>
</evidence>
<dbReference type="STRING" id="195913.SAMN04488004_101181"/>
<dbReference type="InterPro" id="IPR003594">
    <property type="entry name" value="HATPase_dom"/>
</dbReference>
<dbReference type="Gene3D" id="3.30.565.10">
    <property type="entry name" value="Histidine kinase-like ATPase, C-terminal domain"/>
    <property type="match status" value="1"/>
</dbReference>
<dbReference type="GO" id="GO:0006355">
    <property type="term" value="P:regulation of DNA-templated transcription"/>
    <property type="evidence" value="ECO:0007669"/>
    <property type="project" value="InterPro"/>
</dbReference>
<evidence type="ECO:0000256" key="11">
    <source>
        <dbReference type="ARBA" id="ARBA00022989"/>
    </source>
</evidence>
<dbReference type="InterPro" id="IPR000014">
    <property type="entry name" value="PAS"/>
</dbReference>
<evidence type="ECO:0000313" key="19">
    <source>
        <dbReference type="EMBL" id="SFK72437.1"/>
    </source>
</evidence>
<dbReference type="Gene3D" id="3.40.50.2300">
    <property type="match status" value="1"/>
</dbReference>
<dbReference type="InterPro" id="IPR001789">
    <property type="entry name" value="Sig_transdc_resp-reg_receiver"/>
</dbReference>
<feature type="domain" description="Histidine kinase" evidence="16">
    <location>
        <begin position="368"/>
        <end position="588"/>
    </location>
</feature>
<dbReference type="SUPFAM" id="SSF47226">
    <property type="entry name" value="Histidine-containing phosphotransfer domain, HPT domain"/>
    <property type="match status" value="1"/>
</dbReference>
<dbReference type="PROSITE" id="PS50110">
    <property type="entry name" value="RESPONSE_REGULATORY"/>
    <property type="match status" value="1"/>
</dbReference>
<keyword evidence="4" id="KW-1003">Cell membrane</keyword>
<evidence type="ECO:0000259" key="16">
    <source>
        <dbReference type="PROSITE" id="PS50109"/>
    </source>
</evidence>
<dbReference type="Gene3D" id="1.10.287.130">
    <property type="match status" value="1"/>
</dbReference>
<dbReference type="NCBIfam" id="TIGR00229">
    <property type="entry name" value="sensory_box"/>
    <property type="match status" value="1"/>
</dbReference>
<dbReference type="Pfam" id="PF01627">
    <property type="entry name" value="Hpt"/>
    <property type="match status" value="1"/>
</dbReference>
<dbReference type="SMART" id="SM00388">
    <property type="entry name" value="HisKA"/>
    <property type="match status" value="1"/>
</dbReference>
<evidence type="ECO:0000256" key="3">
    <source>
        <dbReference type="ARBA" id="ARBA00012438"/>
    </source>
</evidence>
<sequence>MSNRDLTYLAMKSKQRNKAGRTFAVLSGLLAFSAIIFLAFSVTKEIRLLGSANSDNVQWQLSQTEVEFLEFSKTLAELPVDLANVRQRFDIFYSRITTVLQATVFEELRDDEHFQTSLDAVQTFLRLSVPLIDGDDAALLAALPDLRQSSIQTRRDVRDLSNGGLDLFATASDKQRSAVAATMIELAAVLAILIGVLAVAVLYLNRLLRALTRREHQQHQTSTRMNAIISSSLDGVIVIDAQGSILTFSPAAEAIFGYFAEDVVGRDLATVIVPPKLRDVHYAGMERMRNGGKKAVVGKGRVQLEALRANGELFPIEMAIHSSITTEGEILIAFLRDITKRVADEVELVAARDAAVAGAKLKTEFLATMSHEIRTPLNGLLGNLELMSETELTQSQSRYVRNMDTSGRLLMRHISDVLDITRYDAGKMTTKSEPMDLSVLLQDIIDSQTSMAGANQTTLSWGWDGAPQNWIKSDPDRLQHVLLNLIGNAVKFTRNGNVTLTVAAQPDGDVIQLGFTISDTGPGMSADLAGRVFDDFVTGNTAYDRDVGGTGLGLSIAKRFVSAMNGQIGVESVLGSGSTFWVRLPVSAAQPVQRQPALPPPAARPIRPLQVLVVEDNEINRTVVRDMLEKGGHRVTEANDGRAGVTAALSRRFDLILMDISMPVMDGRTATRAIRRGTGPSAHTPIIALTANAMQEEQVNFLADGMDGVLTKPLTKAALADVLGRHTGAVQPATPQAAAPQVLNSEHNAETREILGESGYARMSGVFVEEVEQFILWLDDPASHDLSALAPQCHKFAGSAAVFGATALHTQLKEMETAAKQGNDSAVMALRSKLPAIWKATRALVD</sequence>
<evidence type="ECO:0000256" key="5">
    <source>
        <dbReference type="ARBA" id="ARBA00022519"/>
    </source>
</evidence>
<dbReference type="CDD" id="cd16922">
    <property type="entry name" value="HATPase_EvgS-ArcB-TorS-like"/>
    <property type="match status" value="1"/>
</dbReference>
<comment type="subcellular location">
    <subcellularLocation>
        <location evidence="2">Cell inner membrane</location>
        <topology evidence="2">Multi-pass membrane protein</topology>
    </subcellularLocation>
</comment>
<dbReference type="Gene3D" id="3.30.450.20">
    <property type="entry name" value="PAS domain"/>
    <property type="match status" value="1"/>
</dbReference>
<dbReference type="PROSITE" id="PS50109">
    <property type="entry name" value="HIS_KIN"/>
    <property type="match status" value="1"/>
</dbReference>
<keyword evidence="5" id="KW-0997">Cell inner membrane</keyword>
<keyword evidence="13 15" id="KW-0472">Membrane</keyword>
<dbReference type="PROSITE" id="PS50112">
    <property type="entry name" value="PAS"/>
    <property type="match status" value="1"/>
</dbReference>
<evidence type="ECO:0000256" key="10">
    <source>
        <dbReference type="ARBA" id="ARBA00022840"/>
    </source>
</evidence>
<dbReference type="EC" id="2.7.13.3" evidence="3"/>
<dbReference type="SMART" id="SM00091">
    <property type="entry name" value="PAS"/>
    <property type="match status" value="1"/>
</dbReference>
<dbReference type="EMBL" id="FOTF01000001">
    <property type="protein sequence ID" value="SFK72437.1"/>
    <property type="molecule type" value="Genomic_DNA"/>
</dbReference>
<proteinExistence type="predicted"/>
<keyword evidence="11 15" id="KW-1133">Transmembrane helix</keyword>
<dbReference type="GO" id="GO:0005886">
    <property type="term" value="C:plasma membrane"/>
    <property type="evidence" value="ECO:0007669"/>
    <property type="project" value="UniProtKB-SubCell"/>
</dbReference>
<evidence type="ECO:0000313" key="20">
    <source>
        <dbReference type="Proteomes" id="UP000199550"/>
    </source>
</evidence>
<protein>
    <recommendedName>
        <fullName evidence="3">histidine kinase</fullName>
        <ecNumber evidence="3">2.7.13.3</ecNumber>
    </recommendedName>
</protein>
<keyword evidence="12" id="KW-0902">Two-component regulatory system</keyword>
<evidence type="ECO:0000256" key="6">
    <source>
        <dbReference type="ARBA" id="ARBA00022553"/>
    </source>
</evidence>
<keyword evidence="9 19" id="KW-0418">Kinase</keyword>
<dbReference type="InterPro" id="IPR008207">
    <property type="entry name" value="Sig_transdc_His_kin_Hpt_dom"/>
</dbReference>
<evidence type="ECO:0000256" key="7">
    <source>
        <dbReference type="ARBA" id="ARBA00022679"/>
    </source>
</evidence>
<dbReference type="FunFam" id="3.30.565.10:FF:000010">
    <property type="entry name" value="Sensor histidine kinase RcsC"/>
    <property type="match status" value="1"/>
</dbReference>
<dbReference type="PANTHER" id="PTHR43047:SF64">
    <property type="entry name" value="HISTIDINE KINASE CONTAINING CHEY-HOMOLOGOUS RECEIVER DOMAIN AND PAS DOMAIN-RELATED"/>
    <property type="match status" value="1"/>
</dbReference>
<gene>
    <name evidence="19" type="ORF">SAMN04488004_101181</name>
</gene>
<reference evidence="19 20" key="1">
    <citation type="submission" date="2016-10" db="EMBL/GenBank/DDBJ databases">
        <authorList>
            <person name="de Groot N.N."/>
        </authorList>
    </citation>
    <scope>NUCLEOTIDE SEQUENCE [LARGE SCALE GENOMIC DNA]</scope>
    <source>
        <strain evidence="19 20">DSM 16199</strain>
    </source>
</reference>
<dbReference type="AlphaFoldDB" id="A0A1I4BW86"/>
<dbReference type="InterPro" id="IPR011006">
    <property type="entry name" value="CheY-like_superfamily"/>
</dbReference>
<dbReference type="PANTHER" id="PTHR43047">
    <property type="entry name" value="TWO-COMPONENT HISTIDINE PROTEIN KINASE"/>
    <property type="match status" value="1"/>
</dbReference>
<dbReference type="InterPro" id="IPR035965">
    <property type="entry name" value="PAS-like_dom_sf"/>
</dbReference>
<dbReference type="Gene3D" id="1.20.120.160">
    <property type="entry name" value="HPT domain"/>
    <property type="match status" value="1"/>
</dbReference>
<dbReference type="PRINTS" id="PR00344">
    <property type="entry name" value="BCTRLSENSOR"/>
</dbReference>
<dbReference type="Pfam" id="PF00072">
    <property type="entry name" value="Response_reg"/>
    <property type="match status" value="1"/>
</dbReference>
<dbReference type="Pfam" id="PF02518">
    <property type="entry name" value="HATPase_c"/>
    <property type="match status" value="1"/>
</dbReference>
<dbReference type="Pfam" id="PF00989">
    <property type="entry name" value="PAS"/>
    <property type="match status" value="1"/>
</dbReference>
<evidence type="ECO:0000256" key="15">
    <source>
        <dbReference type="SAM" id="Phobius"/>
    </source>
</evidence>
<comment type="catalytic activity">
    <reaction evidence="1">
        <text>ATP + protein L-histidine = ADP + protein N-phospho-L-histidine.</text>
        <dbReference type="EC" id="2.7.13.3"/>
    </reaction>
</comment>
<dbReference type="SUPFAM" id="SSF55785">
    <property type="entry name" value="PYP-like sensor domain (PAS domain)"/>
    <property type="match status" value="1"/>
</dbReference>
<keyword evidence="8 15" id="KW-0812">Transmembrane</keyword>
<dbReference type="InterPro" id="IPR036890">
    <property type="entry name" value="HATPase_C_sf"/>
</dbReference>
<dbReference type="CDD" id="cd00130">
    <property type="entry name" value="PAS"/>
    <property type="match status" value="1"/>
</dbReference>
<dbReference type="SUPFAM" id="SSF55874">
    <property type="entry name" value="ATPase domain of HSP90 chaperone/DNA topoisomerase II/histidine kinase"/>
    <property type="match status" value="1"/>
</dbReference>
<keyword evidence="7" id="KW-0808">Transferase</keyword>
<dbReference type="RefSeq" id="WP_245754092.1">
    <property type="nucleotide sequence ID" value="NZ_FOTF01000001.1"/>
</dbReference>
<dbReference type="Pfam" id="PF00512">
    <property type="entry name" value="HisKA"/>
    <property type="match status" value="1"/>
</dbReference>
<dbReference type="InterPro" id="IPR005467">
    <property type="entry name" value="His_kinase_dom"/>
</dbReference>
<dbReference type="InterPro" id="IPR013767">
    <property type="entry name" value="PAS_fold"/>
</dbReference>
<feature type="domain" description="Response regulatory" evidence="17">
    <location>
        <begin position="610"/>
        <end position="727"/>
    </location>
</feature>